<evidence type="ECO:0000256" key="17">
    <source>
        <dbReference type="ARBA" id="ARBA00031012"/>
    </source>
</evidence>
<evidence type="ECO:0000256" key="1">
    <source>
        <dbReference type="ARBA" id="ARBA00004328"/>
    </source>
</evidence>
<comment type="subcellular location">
    <subcellularLocation>
        <location evidence="1">Virion</location>
    </subcellularLocation>
</comment>
<feature type="domain" description="RdRp catalytic" evidence="21">
    <location>
        <begin position="591"/>
        <end position="754"/>
    </location>
</feature>
<evidence type="ECO:0000256" key="18">
    <source>
        <dbReference type="ARBA" id="ARBA00047332"/>
    </source>
</evidence>
<evidence type="ECO:0000256" key="8">
    <source>
        <dbReference type="ARBA" id="ARBA00022741"/>
    </source>
</evidence>
<keyword evidence="4" id="KW-0507">mRNA processing</keyword>
<dbReference type="GO" id="GO:0004482">
    <property type="term" value="F:mRNA 5'-cap (guanine-N7-)-methyltransferase activity"/>
    <property type="evidence" value="ECO:0007669"/>
    <property type="project" value="InterPro"/>
</dbReference>
<dbReference type="GO" id="GO:0005524">
    <property type="term" value="F:ATP binding"/>
    <property type="evidence" value="ECO:0007669"/>
    <property type="project" value="UniProtKB-KW"/>
</dbReference>
<dbReference type="EMBL" id="MZ556272">
    <property type="protein sequence ID" value="UBJ26004.1"/>
    <property type="molecule type" value="Viral_cRNA"/>
</dbReference>
<evidence type="ECO:0000256" key="20">
    <source>
        <dbReference type="ARBA" id="ARBA00048548"/>
    </source>
</evidence>
<proteinExistence type="predicted"/>
<evidence type="ECO:0000256" key="7">
    <source>
        <dbReference type="ARBA" id="ARBA00022695"/>
    </source>
</evidence>
<dbReference type="InterPro" id="IPR026890">
    <property type="entry name" value="Mononeg_mRNAcap"/>
</dbReference>
<comment type="catalytic activity">
    <reaction evidence="14">
        <text>a 5'-end triphospho-adenylyl-adenylyl-cytidylyl-adenosine in mRNA + GDP + H(+) = a 5'-end (5'-triphosphoguanosine)-adenylyl-adenylyl-cytidylyl-adenosine in mRNA + diphosphate</text>
        <dbReference type="Rhea" id="RHEA:65436"/>
        <dbReference type="Rhea" id="RHEA-COMP:16797"/>
        <dbReference type="Rhea" id="RHEA-COMP:16799"/>
        <dbReference type="ChEBI" id="CHEBI:15378"/>
        <dbReference type="ChEBI" id="CHEBI:33019"/>
        <dbReference type="ChEBI" id="CHEBI:58189"/>
        <dbReference type="ChEBI" id="CHEBI:156484"/>
        <dbReference type="ChEBI" id="CHEBI:156503"/>
        <dbReference type="EC" id="2.7.7.88"/>
    </reaction>
</comment>
<organism evidence="22">
    <name type="scientific">Sichuan mosquito mivirus</name>
    <dbReference type="NCBI Taxonomy" id="2864020"/>
    <lineage>
        <taxon>Viruses</taxon>
        <taxon>Riboviria</taxon>
        <taxon>Orthornavirae</taxon>
        <taxon>Negarnaviricota</taxon>
        <taxon>Haploviricotina</taxon>
        <taxon>Monjiviricetes</taxon>
        <taxon>Jingchuvirales</taxon>
        <taxon>Chuviridae</taxon>
        <taxon>Mivirus</taxon>
    </lineage>
</organism>
<evidence type="ECO:0000256" key="9">
    <source>
        <dbReference type="ARBA" id="ARBA00022840"/>
    </source>
</evidence>
<keyword evidence="12" id="KW-0506">mRNA capping</keyword>
<evidence type="ECO:0000256" key="13">
    <source>
        <dbReference type="ARBA" id="ARBA00023268"/>
    </source>
</evidence>
<evidence type="ECO:0000313" key="22">
    <source>
        <dbReference type="EMBL" id="UBJ26004.1"/>
    </source>
</evidence>
<keyword evidence="8" id="KW-0547">Nucleotide-binding</keyword>
<comment type="catalytic activity">
    <reaction evidence="20">
        <text>GTP + H2O = GDP + phosphate + H(+)</text>
        <dbReference type="Rhea" id="RHEA:19669"/>
        <dbReference type="ChEBI" id="CHEBI:15377"/>
        <dbReference type="ChEBI" id="CHEBI:15378"/>
        <dbReference type="ChEBI" id="CHEBI:37565"/>
        <dbReference type="ChEBI" id="CHEBI:43474"/>
        <dbReference type="ChEBI" id="CHEBI:58189"/>
    </reaction>
</comment>
<comment type="catalytic activity">
    <reaction evidence="15">
        <text>a 5'-end (5'-triphosphoguanosine)-(2'-O-methyladenylyl)-adenylyl-cytidylyl-adenosine in mRNA + S-adenosyl-L-methionine = a 5'-end (N(7)-methyl 5'-triphosphoguanosine)-(2'-O-methyladenylyl)-adenylyl-cytidylyl-adenosine in mRNA + S-adenosyl-L-homocysteine</text>
        <dbReference type="Rhea" id="RHEA:65440"/>
        <dbReference type="Rhea" id="RHEA-COMP:16798"/>
        <dbReference type="Rhea" id="RHEA-COMP:16801"/>
        <dbReference type="ChEBI" id="CHEBI:57856"/>
        <dbReference type="ChEBI" id="CHEBI:59789"/>
        <dbReference type="ChEBI" id="CHEBI:156482"/>
        <dbReference type="ChEBI" id="CHEBI:156483"/>
    </reaction>
</comment>
<evidence type="ECO:0000256" key="10">
    <source>
        <dbReference type="ARBA" id="ARBA00022844"/>
    </source>
</evidence>
<evidence type="ECO:0000256" key="11">
    <source>
        <dbReference type="ARBA" id="ARBA00022953"/>
    </source>
</evidence>
<evidence type="ECO:0000259" key="21">
    <source>
        <dbReference type="PROSITE" id="PS50526"/>
    </source>
</evidence>
<evidence type="ECO:0000256" key="3">
    <source>
        <dbReference type="ARBA" id="ARBA00022484"/>
    </source>
</evidence>
<dbReference type="Pfam" id="PF14318">
    <property type="entry name" value="Mononeg_mRNAcap"/>
    <property type="match status" value="1"/>
</dbReference>
<evidence type="ECO:0000256" key="4">
    <source>
        <dbReference type="ARBA" id="ARBA00022664"/>
    </source>
</evidence>
<evidence type="ECO:0000256" key="14">
    <source>
        <dbReference type="ARBA" id="ARBA00024494"/>
    </source>
</evidence>
<sequence>MEENYEFGQNALPKFNYHEMVIEKKLDRALRNTDVIQFQNVCESDTLKLQGDMLLIHENLPSRNDVFYTPDMYGYILEKIYNYGAPTKSTVEHVRVIRPIIDKVVSYQLGYMHKHNHHSSREKCLKGLETFLSIGNFPSTIYKLLHFGQIFSNIIVKMAQLDDLRGQTPEEYLVAARLINHHDVPDLKLQFYWSRNLLLMNDTENNISYVGPKDMSLLICNKLNDLCSVYLYTVYAQKTVFPANSFKILDLFIRELIRLCLKYKSDFFVIMKSLEAIINAEILVDVEDWENYEFLFAVSRDLIESVKYKYLGSKLCRIIRMATPNYKYELGCLSKILGHPYVDMAGGAESLFTKGTHYYEIDMKMVEKTVCYAKENFIKNYYARHKKWPPVILHTGVSKLIEYSCLRNLDPRSRLIPSQYRMDHNISDYHFVELQQCEDFKYLEQFIPYLKDRTITLLRQQVEEKFINEDGPGPWTDWRRCRLLLHYLISPINELNHKAYIDKYNKSATLEEVKDYLTVRIVPKEKELKEKFRGFGCKTYEDRARCLAQEKTAVEYLEKYSEEQAMALDEISLNKKLRSFRSLFMAFPQHKVICINIDASSWCGHQRREVVDVVMSETLDPIYGVDIYSKTQLAYETSLYYVPDGSTTYSKVGLNGGIEGLNQDTWVVVYLASVRASLETIKYKYFALCRGDDLRLVFCIPERELELEPLLDIKNRILTVLSHNMLKLGHEIKIQDSYGSEKLFTFCKQAAIRDLELTQSYRKIQKCHGSNNAFIETLDEYIASSFSNGHSAAKVSTTPLPSYYVACFWALWSLKRSHYFRSCDENQLIALLLVPSLAGGFPIIYLHNFYVRAESDLLTPFIDLYLYISKINPAVTLYMSRFMKTSRQCPKTFEALYNDPYSLPTTRPLLPTGYLRAQMPEALERITQNEVIIELLKEVKSRSQQLAIKALDSCNILHAKPLSVIYQALPKAMLSTILKMFESSKSVLQLLCNQRRKQMKYIITKAFKVECHLQNWRYQTLTNNCHERSRSYLFIIHEAPSSCPVYLADAIRRFCWGKTVVGVTMPPITHLMTYYDHKTAPLNTHVNLNHFTYYIHAPTFVLGKEKSDHFTSSDKVPFVGFKTRPGTQLPELHFVDKDMFLIHLKNMVELDSWFHMQHISETGEVIYSNIREILNKVIILYTNDTIESLQPFTGFRRSGVVEHHLACQGFNASIVPNMNVNRYTRISGTTDSHSVLVHSSDKWKLNILHIFCHSIAVLTSSLDVSKLLTQDNEKILGVTTDCETCTSVIKEYPIIFDKNIIDKMRFKSLKSLKVSTNAVKILKETTELYQQKKFHDLLTASSISLEAAAMGVIMEELSAYNVTVSALQNELEGHVPNPASIELLRSLQITKSNKNTSLTEIKAIPVKVFAKVLSHLVTDYILRKYNKVYSIDQLSLLYNGPGHALPWYKLLSTISHTGMNIEILAYLQQVTKLYTVIISINISQQAVQLIPLAVTYSLYHDYTPTKFVMITDLIPEVNLLSLRTAIRRAIHSLLGEECLKLLDPEISFRRSLENDLQMFLDNTSWNDLPTNVRLRIRAFINGLVILCSKYNNPLNRYTLVPQSLVQFMSLEDIYNNLTDEIEYDDDDYDEETEFMSDFSLDGFIYQLGSEYSQEINDIENLDDNEDLSKYYMWLNKYTGGTLQYLLPQVMLTPLDLFKFLSHLPNYESYTTIDGEEVDLIPFLTETICSKVDQTQIELIIAPIVSCGQRLRQVLREMPTRVALRNELRTISYTEIAQPPKSSKLTKWIHIQNLQEGNQKFAEHQQFHARYFTIDKRIPLWKYYKRVFGHITSSYQILLDVFDTFKIQSKPMKILACGVGLGGDLLMFDHYFDNSDIWVLTHPSGNYSKTALLPYMRRGGENTNVFDEHLRISINDVGDIRSFEYLEHDFLDNIHIIWYDIEILPAVTVEEYNRYLFYISVYYLRNKARNGIMILKLDMSAQYTMAVMNCVSLLLKHNSQIYIVRSHTMIPCTYIYMIVKNNGENKTIAYDSCNNQNIFLAQNTFVKINEFMISLHEEIDNYENIEGYRFSFEEPYQYSYKPFLQFAPIYWRSLLSHNLNIVIKNQAINKILRIWHLPSTKHLSDIERFKRAITNFVFKYGSLHTICVNLLYNENSRDSLDNQESRITFIRRACMLTGFNDMLEYGKNFGWSRPLNAEDTHKAFIAYAKCNHNHYRDTHLNLNDDWSVLLLQDHNINGVKTGYHSAYNKGLSIGLSFLGWVKYCDKAYVDKTPIPLLNEELTASLMNEL</sequence>
<keyword evidence="3 22" id="KW-0696">RNA-directed RNA polymerase</keyword>
<evidence type="ECO:0000256" key="16">
    <source>
        <dbReference type="ARBA" id="ARBA00030436"/>
    </source>
</evidence>
<evidence type="ECO:0000256" key="15">
    <source>
        <dbReference type="ARBA" id="ARBA00024499"/>
    </source>
</evidence>
<comment type="catalytic activity">
    <reaction evidence="18">
        <text>a 5'-end (5'-triphosphoguanosine)-adenylyl-adenylyl-cytidylyl-adenosine in mRNA + S-adenosyl-L-methionine = a 5'-end (5'-triphosphoguanosine)-(2'-O-methyladenylyl)-adenylyl-cytidylyl-adenosine in mRNA + S-adenosyl-L-homocysteine + H(+)</text>
        <dbReference type="Rhea" id="RHEA:65380"/>
        <dbReference type="Rhea" id="RHEA-COMP:16797"/>
        <dbReference type="Rhea" id="RHEA-COMP:16801"/>
        <dbReference type="ChEBI" id="CHEBI:15378"/>
        <dbReference type="ChEBI" id="CHEBI:57856"/>
        <dbReference type="ChEBI" id="CHEBI:59789"/>
        <dbReference type="ChEBI" id="CHEBI:156482"/>
        <dbReference type="ChEBI" id="CHEBI:156484"/>
    </reaction>
</comment>
<keyword evidence="9" id="KW-0067">ATP-binding</keyword>
<evidence type="ECO:0000256" key="12">
    <source>
        <dbReference type="ARBA" id="ARBA00023042"/>
    </source>
</evidence>
<comment type="catalytic activity">
    <reaction evidence="19">
        <text>a 5'-end (5'-triphosphoguanosine)-adenylyl-adenylyl-cytidylyl-adenosine in mRNA + 2 S-adenosyl-L-methionine = a 5'-end (N(7)-methyl 5'-triphosphoguanosine)-(2'-O-methyladenylyl)-adenylyl-cytidylyl-adenosine in mRNA + 2 S-adenosyl-L-homocysteine + H(+)</text>
        <dbReference type="Rhea" id="RHEA:65376"/>
        <dbReference type="Rhea" id="RHEA-COMP:16797"/>
        <dbReference type="Rhea" id="RHEA-COMP:16798"/>
        <dbReference type="ChEBI" id="CHEBI:15378"/>
        <dbReference type="ChEBI" id="CHEBI:57856"/>
        <dbReference type="ChEBI" id="CHEBI:59789"/>
        <dbReference type="ChEBI" id="CHEBI:156483"/>
        <dbReference type="ChEBI" id="CHEBI:156484"/>
        <dbReference type="EC" id="2.1.1.375"/>
    </reaction>
</comment>
<evidence type="ECO:0000256" key="19">
    <source>
        <dbReference type="ARBA" id="ARBA00047370"/>
    </source>
</evidence>
<protein>
    <recommendedName>
        <fullName evidence="2">RNA-directed RNA polymerase</fullName>
        <ecNumber evidence="2">2.7.7.48</ecNumber>
    </recommendedName>
    <alternativeName>
        <fullName evidence="17">Replicase</fullName>
    </alternativeName>
    <alternativeName>
        <fullName evidence="16">Transcriptase</fullName>
    </alternativeName>
</protein>
<evidence type="ECO:0000256" key="6">
    <source>
        <dbReference type="ARBA" id="ARBA00022691"/>
    </source>
</evidence>
<keyword evidence="13" id="KW-0511">Multifunctional enzyme</keyword>
<dbReference type="GO" id="GO:0044423">
    <property type="term" value="C:virion component"/>
    <property type="evidence" value="ECO:0007669"/>
    <property type="project" value="UniProtKB-KW"/>
</dbReference>
<accession>A0A8K1HJA9</accession>
<dbReference type="InterPro" id="IPR014023">
    <property type="entry name" value="Mononeg_RNA_pol_cat"/>
</dbReference>
<evidence type="ECO:0000256" key="5">
    <source>
        <dbReference type="ARBA" id="ARBA00022679"/>
    </source>
</evidence>
<name>A0A8K1HJA9_9VIRU</name>
<keyword evidence="10" id="KW-0946">Virion</keyword>
<keyword evidence="7" id="KW-0548">Nucleotidyltransferase</keyword>
<dbReference type="Pfam" id="PF00946">
    <property type="entry name" value="Mononeg_RNA_pol"/>
    <property type="match status" value="1"/>
</dbReference>
<keyword evidence="6" id="KW-0949">S-adenosyl-L-methionine</keyword>
<dbReference type="EC" id="2.7.7.48" evidence="2"/>
<dbReference type="PROSITE" id="PS50526">
    <property type="entry name" value="RDRP_SSRNA_NEG_NONSEG"/>
    <property type="match status" value="1"/>
</dbReference>
<evidence type="ECO:0000256" key="2">
    <source>
        <dbReference type="ARBA" id="ARBA00012494"/>
    </source>
</evidence>
<keyword evidence="11" id="KW-0693">Viral RNA replication</keyword>
<dbReference type="GO" id="GO:0003968">
    <property type="term" value="F:RNA-directed RNA polymerase activity"/>
    <property type="evidence" value="ECO:0007669"/>
    <property type="project" value="UniProtKB-KW"/>
</dbReference>
<keyword evidence="5" id="KW-0808">Transferase</keyword>
<reference evidence="22" key="1">
    <citation type="submission" date="2021-07" db="EMBL/GenBank/DDBJ databases">
        <title>Communication and adaptive evolution of viruses within giant pandas and their associated organisms in a local ecological environment.</title>
        <authorList>
            <person name="Zhao M."/>
            <person name="Liu S."/>
            <person name="Zhang W."/>
        </authorList>
    </citation>
    <scope>NUCLEOTIDE SEQUENCE</scope>
    <source>
        <strain evidence="22">Mos092chul01-10</strain>
    </source>
</reference>